<sequence length="145" mass="15511">MSDDKCGLLGWRLQAARELAFVGREEELAVFRAALYGGGCGVVHVHGPGGAGKSALLRRFAHEAVVAGRPVSVVDGRMVESSPAAFEAAAGLVLRDADGVLLVDGFERLQGLEGWLREWFLPRVPVGALVVIAGRNPPDLRWRVD</sequence>
<gene>
    <name evidence="2" type="ORF">E1286_44465</name>
</gene>
<keyword evidence="2" id="KW-0067">ATP-binding</keyword>
<dbReference type="EMBL" id="SMKQ01000305">
    <property type="protein sequence ID" value="TDD31790.1"/>
    <property type="molecule type" value="Genomic_DNA"/>
</dbReference>
<proteinExistence type="predicted"/>
<name>A0A4R4XLF5_9ACTN</name>
<organism evidence="2 3">
    <name type="scientific">Nonomuraea terrae</name>
    <dbReference type="NCBI Taxonomy" id="2530383"/>
    <lineage>
        <taxon>Bacteria</taxon>
        <taxon>Bacillati</taxon>
        <taxon>Actinomycetota</taxon>
        <taxon>Actinomycetes</taxon>
        <taxon>Streptosporangiales</taxon>
        <taxon>Streptosporangiaceae</taxon>
        <taxon>Nonomuraea</taxon>
    </lineage>
</organism>
<feature type="domain" description="Orc1-like AAA ATPase" evidence="1">
    <location>
        <begin position="21"/>
        <end position="93"/>
    </location>
</feature>
<evidence type="ECO:0000259" key="1">
    <source>
        <dbReference type="Pfam" id="PF13191"/>
    </source>
</evidence>
<keyword evidence="2" id="KW-0547">Nucleotide-binding</keyword>
<dbReference type="OrthoDB" id="5167319at2"/>
<feature type="non-terminal residue" evidence="2">
    <location>
        <position position="145"/>
    </location>
</feature>
<dbReference type="GO" id="GO:0005524">
    <property type="term" value="F:ATP binding"/>
    <property type="evidence" value="ECO:0007669"/>
    <property type="project" value="UniProtKB-KW"/>
</dbReference>
<dbReference type="SUPFAM" id="SSF52540">
    <property type="entry name" value="P-loop containing nucleoside triphosphate hydrolases"/>
    <property type="match status" value="1"/>
</dbReference>
<dbReference type="AlphaFoldDB" id="A0A4R4XLF5"/>
<evidence type="ECO:0000313" key="2">
    <source>
        <dbReference type="EMBL" id="TDD31790.1"/>
    </source>
</evidence>
<dbReference type="InterPro" id="IPR041664">
    <property type="entry name" value="AAA_16"/>
</dbReference>
<dbReference type="InterPro" id="IPR027417">
    <property type="entry name" value="P-loop_NTPase"/>
</dbReference>
<dbReference type="Pfam" id="PF13191">
    <property type="entry name" value="AAA_16"/>
    <property type="match status" value="1"/>
</dbReference>
<reference evidence="2 3" key="1">
    <citation type="submission" date="2019-03" db="EMBL/GenBank/DDBJ databases">
        <title>Draft genome sequences of novel Actinobacteria.</title>
        <authorList>
            <person name="Sahin N."/>
            <person name="Ay H."/>
            <person name="Saygin H."/>
        </authorList>
    </citation>
    <scope>NUCLEOTIDE SEQUENCE [LARGE SCALE GENOMIC DNA]</scope>
    <source>
        <strain evidence="2 3">CH32</strain>
    </source>
</reference>
<evidence type="ECO:0000313" key="3">
    <source>
        <dbReference type="Proteomes" id="UP000295302"/>
    </source>
</evidence>
<keyword evidence="3" id="KW-1185">Reference proteome</keyword>
<comment type="caution">
    <text evidence="2">The sequence shown here is derived from an EMBL/GenBank/DDBJ whole genome shotgun (WGS) entry which is preliminary data.</text>
</comment>
<accession>A0A4R4XLF5</accession>
<protein>
    <submittedName>
        <fullName evidence="2">ATP-binding protein</fullName>
    </submittedName>
</protein>
<dbReference type="Gene3D" id="3.40.50.300">
    <property type="entry name" value="P-loop containing nucleotide triphosphate hydrolases"/>
    <property type="match status" value="1"/>
</dbReference>
<dbReference type="Proteomes" id="UP000295302">
    <property type="component" value="Unassembled WGS sequence"/>
</dbReference>
<dbReference type="RefSeq" id="WP_132623012.1">
    <property type="nucleotide sequence ID" value="NZ_SMKQ01000305.1"/>
</dbReference>